<feature type="transmembrane region" description="Helical" evidence="1">
    <location>
        <begin position="108"/>
        <end position="129"/>
    </location>
</feature>
<dbReference type="InterPro" id="IPR013715">
    <property type="entry name" value="DUF1746"/>
</dbReference>
<dbReference type="PANTHER" id="PTHR39405">
    <property type="entry name" value="DSC E3 UBIQUITIN LIGASE COMPLEX SUBUNIT 4"/>
    <property type="match status" value="1"/>
</dbReference>
<dbReference type="Proteomes" id="UP000053110">
    <property type="component" value="Unassembled WGS sequence"/>
</dbReference>
<proteinExistence type="predicted"/>
<keyword evidence="1" id="KW-1133">Transmembrane helix</keyword>
<reference evidence="4" key="3">
    <citation type="submission" date="2018-07" db="EMBL/GenBank/DDBJ databases">
        <authorList>
            <person name="Quirk P.G."/>
            <person name="Krulwich T.A."/>
        </authorList>
    </citation>
    <scope>NUCLEOTIDE SEQUENCE</scope>
    <source>
        <strain evidence="4">96224</strain>
    </source>
</reference>
<evidence type="ECO:0000259" key="2">
    <source>
        <dbReference type="Pfam" id="PF08508"/>
    </source>
</evidence>
<reference evidence="3" key="2">
    <citation type="submission" date="2013-01" db="EMBL/GenBank/DDBJ databases">
        <title>The wheat powdery mildew genome reveals unique evolution of an obligate biotroph.</title>
        <authorList>
            <person name="Oberhaensli S."/>
            <person name="Wicker T."/>
            <person name="Keller B."/>
        </authorList>
    </citation>
    <scope>NUCLEOTIDE SEQUENCE</scope>
    <source>
        <strain evidence="3">96224</strain>
    </source>
</reference>
<keyword evidence="1" id="KW-0812">Transmembrane</keyword>
<feature type="domain" description="DUF1746" evidence="2">
    <location>
        <begin position="64"/>
        <end position="173"/>
    </location>
</feature>
<dbReference type="EMBL" id="KE375136">
    <property type="protein sequence ID" value="EPQ63009.1"/>
    <property type="molecule type" value="Genomic_DNA"/>
</dbReference>
<dbReference type="Pfam" id="PF08508">
    <property type="entry name" value="DUF1746"/>
    <property type="match status" value="1"/>
</dbReference>
<dbReference type="EMBL" id="UIGY01000165">
    <property type="protein sequence ID" value="SUZ12305.1"/>
    <property type="molecule type" value="Genomic_DNA"/>
</dbReference>
<evidence type="ECO:0000313" key="3">
    <source>
        <dbReference type="EMBL" id="EPQ63009.1"/>
    </source>
</evidence>
<dbReference type="HOGENOM" id="CLU_052067_0_0_1"/>
<dbReference type="GO" id="GO:0032933">
    <property type="term" value="P:SREBP signaling pathway"/>
    <property type="evidence" value="ECO:0007669"/>
    <property type="project" value="InterPro"/>
</dbReference>
<accession>A0A061HEI5</accession>
<evidence type="ECO:0000313" key="5">
    <source>
        <dbReference type="Proteomes" id="UP000053110"/>
    </source>
</evidence>
<protein>
    <submittedName>
        <fullName evidence="4">Bgt-2517</fullName>
    </submittedName>
    <submittedName>
        <fullName evidence="3">Fungal DUF1746</fullName>
    </submittedName>
</protein>
<sequence>MENDPPPTELHAIRETSRRHYDTNDVFEPTQIYRRRQYLLSSAQKITLARAKKKIEFLTNLLTNLDTLIYIELCVVYYMDCSLFRLLLRFLNQMIFFTPKPVPRQRPYIGAIFVPGIICMLLHLFTASAEASEAMRGYLHGGVIIDLIGQKGPTSKIHLFILDIILLMLQCFMLAVHVEKERLQIILATVANPRTEVVSPRADVINLQDHDVEERGVIRNENLNDFDIELRNITGNSSSNNHDPSLGVNRERERLLRNYPARTGRGSEEDEYEEDETLEMFWSGMAIVSDFHILDNLKKQWHSYGCATRTGHLTESSAINSNHLSETTRYEQDFNSLHA</sequence>
<organism evidence="4">
    <name type="scientific">Blumeria graminis f. sp. tritici 96224</name>
    <dbReference type="NCBI Taxonomy" id="1268274"/>
    <lineage>
        <taxon>Eukaryota</taxon>
        <taxon>Fungi</taxon>
        <taxon>Dikarya</taxon>
        <taxon>Ascomycota</taxon>
        <taxon>Pezizomycotina</taxon>
        <taxon>Leotiomycetes</taxon>
        <taxon>Erysiphales</taxon>
        <taxon>Erysiphaceae</taxon>
        <taxon>Blumeria</taxon>
    </lineage>
</organism>
<dbReference type="InterPro" id="IPR038967">
    <property type="entry name" value="Dsc4-like"/>
</dbReference>
<evidence type="ECO:0000256" key="1">
    <source>
        <dbReference type="SAM" id="Phobius"/>
    </source>
</evidence>
<dbReference type="PANTHER" id="PTHR39405:SF1">
    <property type="entry name" value="DSC E3 UBIQUITIN LIGASE COMPLEX SUBUNIT 4"/>
    <property type="match status" value="1"/>
</dbReference>
<dbReference type="OrthoDB" id="5428737at2759"/>
<keyword evidence="1" id="KW-0472">Membrane</keyword>
<dbReference type="GO" id="GO:0044695">
    <property type="term" value="C:Dsc E3 ubiquitin ligase complex"/>
    <property type="evidence" value="ECO:0007669"/>
    <property type="project" value="InterPro"/>
</dbReference>
<evidence type="ECO:0000313" key="4">
    <source>
        <dbReference type="EMBL" id="SUZ12305.1"/>
    </source>
</evidence>
<gene>
    <name evidence="3" type="ORF">BGT96224_2517</name>
    <name evidence="4" type="ORF">BGT96224V2_LOCUS5464</name>
</gene>
<feature type="transmembrane region" description="Helical" evidence="1">
    <location>
        <begin position="68"/>
        <end position="88"/>
    </location>
</feature>
<reference evidence="5" key="1">
    <citation type="journal article" date="2013" name="Nat. Genet.">
        <title>The wheat powdery mildew genome shows the unique evolution of an obligate biotroph.</title>
        <authorList>
            <person name="Wicker T."/>
            <person name="Oberhaensli S."/>
            <person name="Parlange F."/>
            <person name="Buchmann J.P."/>
            <person name="Shatalina M."/>
            <person name="Roffler S."/>
            <person name="Ben-David R."/>
            <person name="Dolezel J."/>
            <person name="Simkova H."/>
            <person name="Schulze-Lefert P."/>
            <person name="Spanu P.D."/>
            <person name="Bruggmann R."/>
            <person name="Amselem J."/>
            <person name="Quesneville H."/>
            <person name="Ver Loren van Themaat E."/>
            <person name="Paape T."/>
            <person name="Shimizu K.K."/>
            <person name="Keller B."/>
        </authorList>
    </citation>
    <scope>NUCLEOTIDE SEQUENCE [LARGE SCALE GENOMIC DNA]</scope>
    <source>
        <strain evidence="5">96224</strain>
    </source>
</reference>
<dbReference type="GO" id="GO:0005783">
    <property type="term" value="C:endoplasmic reticulum"/>
    <property type="evidence" value="ECO:0007669"/>
    <property type="project" value="TreeGrafter"/>
</dbReference>
<dbReference type="AlphaFoldDB" id="A0A061HEI5"/>
<name>A0A061HEI5_BLUGR</name>
<feature type="transmembrane region" description="Helical" evidence="1">
    <location>
        <begin position="157"/>
        <end position="176"/>
    </location>
</feature>